<evidence type="ECO:0000256" key="4">
    <source>
        <dbReference type="ARBA" id="ARBA00022691"/>
    </source>
</evidence>
<dbReference type="GO" id="GO:0003723">
    <property type="term" value="F:RNA binding"/>
    <property type="evidence" value="ECO:0007669"/>
    <property type="project" value="InterPro"/>
</dbReference>
<comment type="similarity">
    <text evidence="6">Belongs to the class IV-like SAM-binding methyltransferase superfamily. RNA methyltransferase TrmH family. TrmL subfamily.</text>
</comment>
<feature type="binding site" evidence="6 7">
    <location>
        <position position="110"/>
    </location>
    <ligand>
        <name>S-adenosyl-L-methionine</name>
        <dbReference type="ChEBI" id="CHEBI:59789"/>
    </ligand>
</feature>
<dbReference type="GO" id="GO:0141102">
    <property type="term" value="F:tRNA (5-carboxymethylaminomethyluridine(34)-2'-O)-methyltransferase activity"/>
    <property type="evidence" value="ECO:0007669"/>
    <property type="project" value="RHEA"/>
</dbReference>
<dbReference type="EMBL" id="CP019082">
    <property type="protein sequence ID" value="APW60862.1"/>
    <property type="molecule type" value="Genomic_DNA"/>
</dbReference>
<feature type="binding site" evidence="6 7">
    <location>
        <position position="131"/>
    </location>
    <ligand>
        <name>S-adenosyl-L-methionine</name>
        <dbReference type="ChEBI" id="CHEBI:59789"/>
    </ligand>
</feature>
<accession>A0A1U7CPK1</accession>
<dbReference type="CDD" id="cd18094">
    <property type="entry name" value="SpoU-like_TrmL"/>
    <property type="match status" value="1"/>
</dbReference>
<dbReference type="Pfam" id="PF00588">
    <property type="entry name" value="SpoU_methylase"/>
    <property type="match status" value="1"/>
</dbReference>
<dbReference type="PIRSF" id="PIRSF029256">
    <property type="entry name" value="SpoU_TrmH_prd"/>
    <property type="match status" value="1"/>
</dbReference>
<evidence type="ECO:0000259" key="8">
    <source>
        <dbReference type="Pfam" id="PF00588"/>
    </source>
</evidence>
<dbReference type="GO" id="GO:0005737">
    <property type="term" value="C:cytoplasm"/>
    <property type="evidence" value="ECO:0007669"/>
    <property type="project" value="UniProtKB-SubCell"/>
</dbReference>
<evidence type="ECO:0000256" key="7">
    <source>
        <dbReference type="PIRSR" id="PIRSR029256-1"/>
    </source>
</evidence>
<dbReference type="KEGG" id="pbor:BSF38_02354"/>
<reference evidence="10" key="1">
    <citation type="submission" date="2016-12" db="EMBL/GenBank/DDBJ databases">
        <title>Comparative genomics of four Isosphaeraceae planctomycetes: a common pool of plasmids and glycoside hydrolase genes.</title>
        <authorList>
            <person name="Ivanova A."/>
        </authorList>
    </citation>
    <scope>NUCLEOTIDE SEQUENCE [LARGE SCALE GENOMIC DNA]</scope>
    <source>
        <strain evidence="10">PX4</strain>
    </source>
</reference>
<comment type="catalytic activity">
    <reaction evidence="6">
        <text>cytidine(34) in tRNA + S-adenosyl-L-methionine = 2'-O-methylcytidine(34) in tRNA + S-adenosyl-L-homocysteine + H(+)</text>
        <dbReference type="Rhea" id="RHEA:43084"/>
        <dbReference type="Rhea" id="RHEA-COMP:10331"/>
        <dbReference type="Rhea" id="RHEA-COMP:10332"/>
        <dbReference type="ChEBI" id="CHEBI:15378"/>
        <dbReference type="ChEBI" id="CHEBI:57856"/>
        <dbReference type="ChEBI" id="CHEBI:59789"/>
        <dbReference type="ChEBI" id="CHEBI:74495"/>
        <dbReference type="ChEBI" id="CHEBI:82748"/>
        <dbReference type="EC" id="2.1.1.207"/>
    </reaction>
</comment>
<dbReference type="InterPro" id="IPR029026">
    <property type="entry name" value="tRNA_m1G_MTases_N"/>
</dbReference>
<name>A0A1U7CPK1_9BACT</name>
<keyword evidence="10" id="KW-1185">Reference proteome</keyword>
<feature type="binding site" evidence="6 7">
    <location>
        <position position="139"/>
    </location>
    <ligand>
        <name>S-adenosyl-L-methionine</name>
        <dbReference type="ChEBI" id="CHEBI:59789"/>
    </ligand>
</feature>
<dbReference type="Gene3D" id="3.40.1280.10">
    <property type="match status" value="1"/>
</dbReference>
<comment type="catalytic activity">
    <reaction evidence="6">
        <text>5-carboxymethylaminomethyluridine(34) in tRNA(Leu) + S-adenosyl-L-methionine = 5-carboxymethylaminomethyl-2'-O-methyluridine(34) in tRNA(Leu) + S-adenosyl-L-homocysteine + H(+)</text>
        <dbReference type="Rhea" id="RHEA:43088"/>
        <dbReference type="Rhea" id="RHEA-COMP:10333"/>
        <dbReference type="Rhea" id="RHEA-COMP:10334"/>
        <dbReference type="ChEBI" id="CHEBI:15378"/>
        <dbReference type="ChEBI" id="CHEBI:57856"/>
        <dbReference type="ChEBI" id="CHEBI:59789"/>
        <dbReference type="ChEBI" id="CHEBI:74508"/>
        <dbReference type="ChEBI" id="CHEBI:74511"/>
        <dbReference type="EC" id="2.1.1.207"/>
    </reaction>
</comment>
<comment type="subcellular location">
    <subcellularLocation>
        <location evidence="6">Cytoplasm</location>
    </subcellularLocation>
</comment>
<evidence type="ECO:0000256" key="5">
    <source>
        <dbReference type="ARBA" id="ARBA00022694"/>
    </source>
</evidence>
<dbReference type="HAMAP" id="MF_01885">
    <property type="entry name" value="tRNA_methyltr_TrmL"/>
    <property type="match status" value="1"/>
</dbReference>
<evidence type="ECO:0000313" key="9">
    <source>
        <dbReference type="EMBL" id="APW60862.1"/>
    </source>
</evidence>
<gene>
    <name evidence="9" type="primary">trmL</name>
    <name evidence="9" type="ORF">BSF38_02354</name>
</gene>
<sequence length="159" mass="17830">MTEPPPAPSHDLHIVLVEPEIAANTGAIGRTCVAVGATLWLVRPLGFHIDDRSVKRAGLDYWEHLRYHVVDELDEVIRRLGPDRLWWFSTKAARIYTEAPFRPGDALVFGSESRGLPRKWIDGDPERALRIPMRPEARSLNLANAAAVGLYEAFRRIGG</sequence>
<evidence type="ECO:0000256" key="3">
    <source>
        <dbReference type="ARBA" id="ARBA00022679"/>
    </source>
</evidence>
<proteinExistence type="inferred from homology"/>
<evidence type="ECO:0000256" key="1">
    <source>
        <dbReference type="ARBA" id="ARBA00022490"/>
    </source>
</evidence>
<dbReference type="SUPFAM" id="SSF75217">
    <property type="entry name" value="alpha/beta knot"/>
    <property type="match status" value="1"/>
</dbReference>
<evidence type="ECO:0000256" key="2">
    <source>
        <dbReference type="ARBA" id="ARBA00022603"/>
    </source>
</evidence>
<dbReference type="Proteomes" id="UP000186309">
    <property type="component" value="Chromosome"/>
</dbReference>
<dbReference type="EC" id="2.1.1.207" evidence="6"/>
<dbReference type="PANTHER" id="PTHR42971:SF1">
    <property type="entry name" value="TRNA (CYTIDINE(34)-2'-O)-METHYLTRANSFERASE"/>
    <property type="match status" value="1"/>
</dbReference>
<keyword evidence="5 6" id="KW-0819">tRNA processing</keyword>
<keyword evidence="2 6" id="KW-0489">Methyltransferase</keyword>
<evidence type="ECO:0000256" key="6">
    <source>
        <dbReference type="HAMAP-Rule" id="MF_01885"/>
    </source>
</evidence>
<comment type="caution">
    <text evidence="6">Lacks conserved residue(s) required for the propagation of feature annotation.</text>
</comment>
<feature type="domain" description="tRNA/rRNA methyltransferase SpoU type" evidence="8">
    <location>
        <begin position="12"/>
        <end position="151"/>
    </location>
</feature>
<dbReference type="InterPro" id="IPR001537">
    <property type="entry name" value="SpoU_MeTrfase"/>
</dbReference>
<dbReference type="InterPro" id="IPR029028">
    <property type="entry name" value="Alpha/beta_knot_MTases"/>
</dbReference>
<organism evidence="9 10">
    <name type="scientific">Paludisphaera borealis</name>
    <dbReference type="NCBI Taxonomy" id="1387353"/>
    <lineage>
        <taxon>Bacteria</taxon>
        <taxon>Pseudomonadati</taxon>
        <taxon>Planctomycetota</taxon>
        <taxon>Planctomycetia</taxon>
        <taxon>Isosphaerales</taxon>
        <taxon>Isosphaeraceae</taxon>
        <taxon>Paludisphaera</taxon>
    </lineage>
</organism>
<keyword evidence="3 6" id="KW-0808">Transferase</keyword>
<dbReference type="GO" id="GO:0141098">
    <property type="term" value="F:tRNA (cytidine(34)-2'-O)-methyltransferase activity"/>
    <property type="evidence" value="ECO:0007669"/>
    <property type="project" value="RHEA"/>
</dbReference>
<dbReference type="InterPro" id="IPR016914">
    <property type="entry name" value="TrmL"/>
</dbReference>
<dbReference type="RefSeq" id="WP_210405713.1">
    <property type="nucleotide sequence ID" value="NZ_CP019082.1"/>
</dbReference>
<dbReference type="PANTHER" id="PTHR42971">
    <property type="entry name" value="TRNA (CYTIDINE(34)-2'-O)-METHYLTRANSFERASE"/>
    <property type="match status" value="1"/>
</dbReference>
<dbReference type="AlphaFoldDB" id="A0A1U7CPK1"/>
<dbReference type="GO" id="GO:0002130">
    <property type="term" value="P:wobble position ribose methylation"/>
    <property type="evidence" value="ECO:0007669"/>
    <property type="project" value="TreeGrafter"/>
</dbReference>
<keyword evidence="4 6" id="KW-0949">S-adenosyl-L-methionine</keyword>
<keyword evidence="1 6" id="KW-0963">Cytoplasm</keyword>
<evidence type="ECO:0000313" key="10">
    <source>
        <dbReference type="Proteomes" id="UP000186309"/>
    </source>
</evidence>
<protein>
    <recommendedName>
        <fullName evidence="6">Putative tRNA (cytidine(34)-2'-O)-methyltransferase</fullName>
        <ecNumber evidence="6">2.1.1.207</ecNumber>
    </recommendedName>
    <alternativeName>
        <fullName evidence="6">tRNA (cytidine/uridine-2'-O-)-methyltransferase</fullName>
    </alternativeName>
</protein>
<dbReference type="STRING" id="1387353.BSF38_02354"/>
<comment type="function">
    <text evidence="6">Could methylate the ribose at the nucleotide 34 wobble position in tRNA.</text>
</comment>